<dbReference type="AlphaFoldDB" id="A0A0G0A8M4"/>
<dbReference type="InterPro" id="IPR015413">
    <property type="entry name" value="Methionyl/Leucyl_tRNA_Synth"/>
</dbReference>
<dbReference type="Pfam" id="PF09334">
    <property type="entry name" value="tRNA-synt_1g"/>
    <property type="match status" value="1"/>
</dbReference>
<keyword evidence="1 7" id="KW-0436">Ligase</keyword>
<dbReference type="PANTHER" id="PTHR43326:SF2">
    <property type="entry name" value="METHIONINE--TRNA LIGASE"/>
    <property type="match status" value="1"/>
</dbReference>
<evidence type="ECO:0000313" key="7">
    <source>
        <dbReference type="EMBL" id="KKP47606.1"/>
    </source>
</evidence>
<keyword evidence="4" id="KW-0648">Protein biosynthesis</keyword>
<dbReference type="Proteomes" id="UP000033995">
    <property type="component" value="Unassembled WGS sequence"/>
</dbReference>
<name>A0A0G0A8M4_9BACT</name>
<gene>
    <name evidence="7" type="ORF">UR38_C0003G0011</name>
</gene>
<keyword evidence="5" id="KW-0030">Aminoacyl-tRNA synthetase</keyword>
<evidence type="ECO:0000313" key="8">
    <source>
        <dbReference type="Proteomes" id="UP000033995"/>
    </source>
</evidence>
<evidence type="ECO:0000256" key="4">
    <source>
        <dbReference type="ARBA" id="ARBA00022917"/>
    </source>
</evidence>
<feature type="domain" description="Methionyl/Leucyl tRNA synthetase" evidence="6">
    <location>
        <begin position="4"/>
        <end position="125"/>
    </location>
</feature>
<proteinExistence type="predicted"/>
<keyword evidence="2" id="KW-0547">Nucleotide-binding</keyword>
<reference evidence="7 8" key="1">
    <citation type="journal article" date="2015" name="Nature">
        <title>rRNA introns, odd ribosomes, and small enigmatic genomes across a large radiation of phyla.</title>
        <authorList>
            <person name="Brown C.T."/>
            <person name="Hug L.A."/>
            <person name="Thomas B.C."/>
            <person name="Sharon I."/>
            <person name="Castelle C.J."/>
            <person name="Singh A."/>
            <person name="Wilkins M.J."/>
            <person name="Williams K.H."/>
            <person name="Banfield J.F."/>
        </authorList>
    </citation>
    <scope>NUCLEOTIDE SEQUENCE [LARGE SCALE GENOMIC DNA]</scope>
</reference>
<comment type="caution">
    <text evidence="7">The sequence shown here is derived from an EMBL/GenBank/DDBJ whole genome shotgun (WGS) entry which is preliminary data.</text>
</comment>
<evidence type="ECO:0000256" key="5">
    <source>
        <dbReference type="ARBA" id="ARBA00023146"/>
    </source>
</evidence>
<dbReference type="GO" id="GO:0004825">
    <property type="term" value="F:methionine-tRNA ligase activity"/>
    <property type="evidence" value="ECO:0007669"/>
    <property type="project" value="InterPro"/>
</dbReference>
<dbReference type="SUPFAM" id="SSF52374">
    <property type="entry name" value="Nucleotidylyl transferase"/>
    <property type="match status" value="1"/>
</dbReference>
<accession>A0A0G0A8M4</accession>
<dbReference type="InterPro" id="IPR023457">
    <property type="entry name" value="Met-tRNA_synth_2"/>
</dbReference>
<dbReference type="Gene3D" id="2.170.220.10">
    <property type="match status" value="1"/>
</dbReference>
<dbReference type="GO" id="GO:0005524">
    <property type="term" value="F:ATP binding"/>
    <property type="evidence" value="ECO:0007669"/>
    <property type="project" value="UniProtKB-KW"/>
</dbReference>
<evidence type="ECO:0000256" key="2">
    <source>
        <dbReference type="ARBA" id="ARBA00022741"/>
    </source>
</evidence>
<dbReference type="PANTHER" id="PTHR43326">
    <property type="entry name" value="METHIONYL-TRNA SYNTHETASE"/>
    <property type="match status" value="1"/>
</dbReference>
<organism evidence="7 8">
    <name type="scientific">Candidatus Woesebacteria bacterium GW2011_GWA2_33_28</name>
    <dbReference type="NCBI Taxonomy" id="1618561"/>
    <lineage>
        <taxon>Bacteria</taxon>
        <taxon>Candidatus Woeseibacteriota</taxon>
    </lineage>
</organism>
<dbReference type="PATRIC" id="fig|1618561.3.peg.395"/>
<dbReference type="GO" id="GO:0006431">
    <property type="term" value="P:methionyl-tRNA aminoacylation"/>
    <property type="evidence" value="ECO:0007669"/>
    <property type="project" value="TreeGrafter"/>
</dbReference>
<keyword evidence="3" id="KW-0067">ATP-binding</keyword>
<protein>
    <submittedName>
        <fullName evidence="7">Methionine-tRNA ligase</fullName>
    </submittedName>
</protein>
<dbReference type="InterPro" id="IPR014729">
    <property type="entry name" value="Rossmann-like_a/b/a_fold"/>
</dbReference>
<evidence type="ECO:0000256" key="3">
    <source>
        <dbReference type="ARBA" id="ARBA00022840"/>
    </source>
</evidence>
<evidence type="ECO:0000256" key="1">
    <source>
        <dbReference type="ARBA" id="ARBA00022598"/>
    </source>
</evidence>
<dbReference type="Gene3D" id="3.40.50.620">
    <property type="entry name" value="HUPs"/>
    <property type="match status" value="1"/>
</dbReference>
<sequence>MTKFYVTCAIPYTNSRPHVGHALEFVQGDTIARYHRLLGEDVILLSGGDENALKNVQAAEAAEEPVQEFVDKNNQLFVELTKNLNCEFDIWQKGSDQEKHFKSSQKLWELCKDDIWKKIISLNYQNIKRI</sequence>
<evidence type="ECO:0000259" key="6">
    <source>
        <dbReference type="Pfam" id="PF09334"/>
    </source>
</evidence>
<dbReference type="EMBL" id="LBOZ01000003">
    <property type="protein sequence ID" value="KKP47606.1"/>
    <property type="molecule type" value="Genomic_DNA"/>
</dbReference>